<comment type="subcellular location">
    <subcellularLocation>
        <location evidence="1">Cytoplasm</location>
    </subcellularLocation>
</comment>
<dbReference type="Pfam" id="PF02803">
    <property type="entry name" value="Thiolase_C"/>
    <property type="match status" value="1"/>
</dbReference>
<dbReference type="PROSITE" id="PS00737">
    <property type="entry name" value="THIOLASE_2"/>
    <property type="match status" value="1"/>
</dbReference>
<evidence type="ECO:0000256" key="4">
    <source>
        <dbReference type="ARBA" id="ARBA00023315"/>
    </source>
</evidence>
<dbReference type="NCBIfam" id="TIGR01930">
    <property type="entry name" value="AcCoA-C-Actrans"/>
    <property type="match status" value="1"/>
</dbReference>
<keyword evidence="3 8" id="KW-0808">Transferase</keyword>
<evidence type="ECO:0000256" key="8">
    <source>
        <dbReference type="RuleBase" id="RU003557"/>
    </source>
</evidence>
<dbReference type="EMBL" id="PXYT01000041">
    <property type="protein sequence ID" value="PSR26138.1"/>
    <property type="molecule type" value="Genomic_DNA"/>
</dbReference>
<dbReference type="PROSITE" id="PS00098">
    <property type="entry name" value="THIOLASE_1"/>
    <property type="match status" value="1"/>
</dbReference>
<evidence type="ECO:0000256" key="3">
    <source>
        <dbReference type="ARBA" id="ARBA00022679"/>
    </source>
</evidence>
<proteinExistence type="inferred from homology"/>
<organism evidence="11 12">
    <name type="scientific">Sulfobacillus benefaciens</name>
    <dbReference type="NCBI Taxonomy" id="453960"/>
    <lineage>
        <taxon>Bacteria</taxon>
        <taxon>Bacillati</taxon>
        <taxon>Bacillota</taxon>
        <taxon>Clostridia</taxon>
        <taxon>Eubacteriales</taxon>
        <taxon>Clostridiales Family XVII. Incertae Sedis</taxon>
        <taxon>Sulfobacillus</taxon>
    </lineage>
</organism>
<dbReference type="InterPro" id="IPR002155">
    <property type="entry name" value="Thiolase"/>
</dbReference>
<evidence type="ECO:0000256" key="5">
    <source>
        <dbReference type="ARBA" id="ARBA00044137"/>
    </source>
</evidence>
<evidence type="ECO:0000313" key="11">
    <source>
        <dbReference type="EMBL" id="PSR26138.1"/>
    </source>
</evidence>
<comment type="similarity">
    <text evidence="2 8">Belongs to the thiolase-like superfamily. Thiolase family.</text>
</comment>
<dbReference type="PANTHER" id="PTHR43365:SF1">
    <property type="entry name" value="ACETYL-COA C-ACYLTRANSFERASE"/>
    <property type="match status" value="1"/>
</dbReference>
<dbReference type="InterPro" id="IPR020616">
    <property type="entry name" value="Thiolase_N"/>
</dbReference>
<dbReference type="AlphaFoldDB" id="A0A2T2WV72"/>
<evidence type="ECO:0000256" key="2">
    <source>
        <dbReference type="ARBA" id="ARBA00010982"/>
    </source>
</evidence>
<evidence type="ECO:0000313" key="12">
    <source>
        <dbReference type="Proteomes" id="UP000242699"/>
    </source>
</evidence>
<dbReference type="CDD" id="cd00751">
    <property type="entry name" value="thiolase"/>
    <property type="match status" value="1"/>
</dbReference>
<gene>
    <name evidence="11" type="ORF">C7B43_14720</name>
</gene>
<dbReference type="PIRSF" id="PIRSF000429">
    <property type="entry name" value="Ac-CoA_Ac_transf"/>
    <property type="match status" value="1"/>
</dbReference>
<evidence type="ECO:0000259" key="9">
    <source>
        <dbReference type="Pfam" id="PF00108"/>
    </source>
</evidence>
<evidence type="ECO:0000256" key="7">
    <source>
        <dbReference type="PIRSR" id="PIRSR000429-1"/>
    </source>
</evidence>
<reference evidence="11 12" key="1">
    <citation type="journal article" date="2014" name="BMC Genomics">
        <title>Comparison of environmental and isolate Sulfobacillus genomes reveals diverse carbon, sulfur, nitrogen, and hydrogen metabolisms.</title>
        <authorList>
            <person name="Justice N.B."/>
            <person name="Norman A."/>
            <person name="Brown C.T."/>
            <person name="Singh A."/>
            <person name="Thomas B.C."/>
            <person name="Banfield J.F."/>
        </authorList>
    </citation>
    <scope>NUCLEOTIDE SEQUENCE [LARGE SCALE GENOMIC DNA]</scope>
    <source>
        <strain evidence="11">AMDSBA1</strain>
    </source>
</reference>
<protein>
    <recommendedName>
        <fullName evidence="5">Acetyl-CoA acetyltransferase</fullName>
    </recommendedName>
</protein>
<evidence type="ECO:0000256" key="6">
    <source>
        <dbReference type="ARBA" id="ARBA00051550"/>
    </source>
</evidence>
<dbReference type="FunFam" id="3.40.47.10:FF:000010">
    <property type="entry name" value="Acetyl-CoA acetyltransferase (Thiolase)"/>
    <property type="match status" value="1"/>
</dbReference>
<dbReference type="SUPFAM" id="SSF53901">
    <property type="entry name" value="Thiolase-like"/>
    <property type="match status" value="2"/>
</dbReference>
<comment type="caution">
    <text evidence="11">The sequence shown here is derived from an EMBL/GenBank/DDBJ whole genome shotgun (WGS) entry which is preliminary data.</text>
</comment>
<name>A0A2T2WV72_9FIRM</name>
<evidence type="ECO:0000256" key="1">
    <source>
        <dbReference type="ARBA" id="ARBA00004496"/>
    </source>
</evidence>
<dbReference type="Pfam" id="PF00108">
    <property type="entry name" value="Thiolase_N"/>
    <property type="match status" value="1"/>
</dbReference>
<keyword evidence="4 8" id="KW-0012">Acyltransferase</keyword>
<sequence>MGEAYIVDAVRTPFGRRNGILKDVRPDDLAAQTLKQLVSRTHTDPAVIEDVRMGCVTQVGEQGLNIGRLAPLIAGFPVEVPGAAVNRMCASSLETVNQAAQAIKAEMHDVVIAAGVESMSRVPMGSDGSTFSDNLLAQYQIVPQGISAELIAQKWQLNRDELDAYSYQSHMRAISSQHEGYFEKETFDVPVPDADNKVRTVRVDEGPRPETSIEKMGTLRPAFKPDGVVTAGNSSQITDGASALLLASEEAVKRYGYSPRARVVAMSVVGVDPVMMLTGPIPATRKVLDKAGLRVDDIDVFEVNEAFASVVLAWGKEYNPDWAKVNPHGGAIAIGHPLGASGGRLVMTALNHLEETHGRYGLITMCIGWGMGVATIIERL</sequence>
<dbReference type="GO" id="GO:0005737">
    <property type="term" value="C:cytoplasm"/>
    <property type="evidence" value="ECO:0007669"/>
    <property type="project" value="UniProtKB-SubCell"/>
</dbReference>
<comment type="catalytic activity">
    <reaction evidence="6">
        <text>2 acetyl-CoA = acetoacetyl-CoA + CoA</text>
        <dbReference type="Rhea" id="RHEA:21036"/>
        <dbReference type="ChEBI" id="CHEBI:57286"/>
        <dbReference type="ChEBI" id="CHEBI:57287"/>
        <dbReference type="ChEBI" id="CHEBI:57288"/>
        <dbReference type="EC" id="2.3.1.9"/>
    </reaction>
</comment>
<dbReference type="InterPro" id="IPR016039">
    <property type="entry name" value="Thiolase-like"/>
</dbReference>
<accession>A0A2T2WV72</accession>
<feature type="active site" description="Acyl-thioester intermediate" evidence="7">
    <location>
        <position position="89"/>
    </location>
</feature>
<feature type="domain" description="Thiolase N-terminal" evidence="9">
    <location>
        <begin position="5"/>
        <end position="250"/>
    </location>
</feature>
<dbReference type="GO" id="GO:0003985">
    <property type="term" value="F:acetyl-CoA C-acetyltransferase activity"/>
    <property type="evidence" value="ECO:0007669"/>
    <property type="project" value="UniProtKB-EC"/>
</dbReference>
<dbReference type="InterPro" id="IPR020617">
    <property type="entry name" value="Thiolase_C"/>
</dbReference>
<feature type="active site" description="Proton acceptor" evidence="7">
    <location>
        <position position="336"/>
    </location>
</feature>
<dbReference type="PROSITE" id="PS00099">
    <property type="entry name" value="THIOLASE_3"/>
    <property type="match status" value="1"/>
</dbReference>
<dbReference type="Proteomes" id="UP000242699">
    <property type="component" value="Unassembled WGS sequence"/>
</dbReference>
<dbReference type="PANTHER" id="PTHR43365">
    <property type="entry name" value="BLR7806 PROTEIN"/>
    <property type="match status" value="1"/>
</dbReference>
<feature type="active site" description="Proton acceptor" evidence="7">
    <location>
        <position position="366"/>
    </location>
</feature>
<dbReference type="Gene3D" id="3.40.47.10">
    <property type="match status" value="1"/>
</dbReference>
<dbReference type="InterPro" id="IPR020615">
    <property type="entry name" value="Thiolase_acyl_enz_int_AS"/>
</dbReference>
<dbReference type="InterPro" id="IPR020610">
    <property type="entry name" value="Thiolase_AS"/>
</dbReference>
<dbReference type="InterPro" id="IPR020613">
    <property type="entry name" value="Thiolase_CS"/>
</dbReference>
<evidence type="ECO:0000259" key="10">
    <source>
        <dbReference type="Pfam" id="PF02803"/>
    </source>
</evidence>
<feature type="domain" description="Thiolase C-terminal" evidence="10">
    <location>
        <begin position="258"/>
        <end position="379"/>
    </location>
</feature>